<dbReference type="SMART" id="SM00906">
    <property type="entry name" value="Fungal_trans"/>
    <property type="match status" value="1"/>
</dbReference>
<sequence>MLDQARLKLRYNTLRHAIGDKRLIFATPKDNNRPQFVCLLYATCALGALYEDGHDDSSAWASWYFAEAQSMLGRLLGASNLDLAQAAILLGAYAQHAMKPNLAYNLNGIAARLAYSIGLNVESLHRSSGFDQEEAKRTWAIIYIQEIELSLDAGRPSSIHAADMDMSYPSTKLSPTKSPQAEIVSIIA</sequence>
<keyword evidence="2" id="KW-0238">DNA-binding</keyword>
<evidence type="ECO:0000313" key="6">
    <source>
        <dbReference type="EMBL" id="KAF3007584.1"/>
    </source>
</evidence>
<comment type="caution">
    <text evidence="6">The sequence shown here is derived from an EMBL/GenBank/DDBJ whole genome shotgun (WGS) entry which is preliminary data.</text>
</comment>
<dbReference type="InterPro" id="IPR007219">
    <property type="entry name" value="XnlR_reg_dom"/>
</dbReference>
<dbReference type="Pfam" id="PF04082">
    <property type="entry name" value="Fungal_trans"/>
    <property type="match status" value="1"/>
</dbReference>
<dbReference type="OrthoDB" id="3760659at2759"/>
<organism evidence="6 7">
    <name type="scientific">Curvularia kusanoi</name>
    <name type="common">Cochliobolus kusanoi</name>
    <dbReference type="NCBI Taxonomy" id="90978"/>
    <lineage>
        <taxon>Eukaryota</taxon>
        <taxon>Fungi</taxon>
        <taxon>Dikarya</taxon>
        <taxon>Ascomycota</taxon>
        <taxon>Pezizomycotina</taxon>
        <taxon>Dothideomycetes</taxon>
        <taxon>Pleosporomycetidae</taxon>
        <taxon>Pleosporales</taxon>
        <taxon>Pleosporineae</taxon>
        <taxon>Pleosporaceae</taxon>
        <taxon>Curvularia</taxon>
    </lineage>
</organism>
<keyword evidence="7" id="KW-1185">Reference proteome</keyword>
<dbReference type="EMBL" id="SWKU01000004">
    <property type="protein sequence ID" value="KAF3007584.1"/>
    <property type="molecule type" value="Genomic_DNA"/>
</dbReference>
<dbReference type="PANTHER" id="PTHR47424">
    <property type="entry name" value="REGULATORY PROTEIN GAL4"/>
    <property type="match status" value="1"/>
</dbReference>
<evidence type="ECO:0000256" key="1">
    <source>
        <dbReference type="ARBA" id="ARBA00023015"/>
    </source>
</evidence>
<keyword evidence="4" id="KW-0539">Nucleus</keyword>
<dbReference type="GO" id="GO:0006351">
    <property type="term" value="P:DNA-templated transcription"/>
    <property type="evidence" value="ECO:0007669"/>
    <property type="project" value="InterPro"/>
</dbReference>
<keyword evidence="1" id="KW-0805">Transcription regulation</keyword>
<gene>
    <name evidence="6" type="ORF">E8E13_007489</name>
</gene>
<evidence type="ECO:0000313" key="7">
    <source>
        <dbReference type="Proteomes" id="UP000801428"/>
    </source>
</evidence>
<keyword evidence="3" id="KW-0804">Transcription</keyword>
<dbReference type="PANTHER" id="PTHR47424:SF3">
    <property type="entry name" value="REGULATORY PROTEIN GAL4"/>
    <property type="match status" value="1"/>
</dbReference>
<dbReference type="GO" id="GO:0008270">
    <property type="term" value="F:zinc ion binding"/>
    <property type="evidence" value="ECO:0007669"/>
    <property type="project" value="InterPro"/>
</dbReference>
<evidence type="ECO:0000256" key="2">
    <source>
        <dbReference type="ARBA" id="ARBA00023125"/>
    </source>
</evidence>
<dbReference type="AlphaFoldDB" id="A0A9P4WBE7"/>
<evidence type="ECO:0000256" key="4">
    <source>
        <dbReference type="ARBA" id="ARBA00023242"/>
    </source>
</evidence>
<dbReference type="CDD" id="cd12148">
    <property type="entry name" value="fungal_TF_MHR"/>
    <property type="match status" value="1"/>
</dbReference>
<name>A0A9P4WBE7_CURKU</name>
<evidence type="ECO:0000256" key="3">
    <source>
        <dbReference type="ARBA" id="ARBA00023163"/>
    </source>
</evidence>
<proteinExistence type="predicted"/>
<reference evidence="6" key="1">
    <citation type="submission" date="2019-04" db="EMBL/GenBank/DDBJ databases">
        <title>Sequencing of skin fungus with MAO and IRED activity.</title>
        <authorList>
            <person name="Marsaioli A.J."/>
            <person name="Bonatto J.M.C."/>
            <person name="Reis Junior O."/>
        </authorList>
    </citation>
    <scope>NUCLEOTIDE SEQUENCE</scope>
    <source>
        <strain evidence="6">30M1</strain>
    </source>
</reference>
<accession>A0A9P4WBE7</accession>
<evidence type="ECO:0000259" key="5">
    <source>
        <dbReference type="SMART" id="SM00906"/>
    </source>
</evidence>
<dbReference type="Proteomes" id="UP000801428">
    <property type="component" value="Unassembled WGS sequence"/>
</dbReference>
<dbReference type="GO" id="GO:0003677">
    <property type="term" value="F:DNA binding"/>
    <property type="evidence" value="ECO:0007669"/>
    <property type="project" value="UniProtKB-KW"/>
</dbReference>
<dbReference type="InterPro" id="IPR051127">
    <property type="entry name" value="Fungal_SecMet_Regulators"/>
</dbReference>
<feature type="domain" description="Xylanolytic transcriptional activator regulatory" evidence="5">
    <location>
        <begin position="103"/>
        <end position="175"/>
    </location>
</feature>
<protein>
    <recommendedName>
        <fullName evidence="5">Xylanolytic transcriptional activator regulatory domain-containing protein</fullName>
    </recommendedName>
</protein>